<proteinExistence type="predicted"/>
<feature type="transmembrane region" description="Helical" evidence="6">
    <location>
        <begin position="69"/>
        <end position="91"/>
    </location>
</feature>
<comment type="subcellular location">
    <subcellularLocation>
        <location evidence="1">Mitochondrion membrane</location>
    </subcellularLocation>
</comment>
<organism evidence="8 9">
    <name type="scientific">Pythium oligandrum</name>
    <name type="common">Mycoparasitic fungus</name>
    <dbReference type="NCBI Taxonomy" id="41045"/>
    <lineage>
        <taxon>Eukaryota</taxon>
        <taxon>Sar</taxon>
        <taxon>Stramenopiles</taxon>
        <taxon>Oomycota</taxon>
        <taxon>Peronosporomycetes</taxon>
        <taxon>Pythiales</taxon>
        <taxon>Pythiaceae</taxon>
        <taxon>Pythium</taxon>
    </lineage>
</organism>
<evidence type="ECO:0000256" key="3">
    <source>
        <dbReference type="ARBA" id="ARBA00022989"/>
    </source>
</evidence>
<dbReference type="InterPro" id="IPR007667">
    <property type="entry name" value="Hypoxia_induced_domain"/>
</dbReference>
<keyword evidence="2 6" id="KW-0812">Transmembrane</keyword>
<dbReference type="Proteomes" id="UP000794436">
    <property type="component" value="Unassembled WGS sequence"/>
</dbReference>
<evidence type="ECO:0000256" key="5">
    <source>
        <dbReference type="ARBA" id="ARBA00023136"/>
    </source>
</evidence>
<keyword evidence="3 6" id="KW-1133">Transmembrane helix</keyword>
<evidence type="ECO:0000256" key="6">
    <source>
        <dbReference type="SAM" id="Phobius"/>
    </source>
</evidence>
<keyword evidence="5 6" id="KW-0472">Membrane</keyword>
<feature type="transmembrane region" description="Helical" evidence="6">
    <location>
        <begin position="38"/>
        <end position="57"/>
    </location>
</feature>
<evidence type="ECO:0000256" key="4">
    <source>
        <dbReference type="ARBA" id="ARBA00023128"/>
    </source>
</evidence>
<keyword evidence="9" id="KW-1185">Reference proteome</keyword>
<evidence type="ECO:0000313" key="9">
    <source>
        <dbReference type="Proteomes" id="UP000794436"/>
    </source>
</evidence>
<evidence type="ECO:0000256" key="2">
    <source>
        <dbReference type="ARBA" id="ARBA00022692"/>
    </source>
</evidence>
<reference evidence="8" key="1">
    <citation type="submission" date="2019-03" db="EMBL/GenBank/DDBJ databases">
        <title>Long read genome sequence of the mycoparasitic Pythium oligandrum ATCC 38472 isolated from sugarbeet rhizosphere.</title>
        <authorList>
            <person name="Gaulin E."/>
        </authorList>
    </citation>
    <scope>NUCLEOTIDE SEQUENCE</scope>
    <source>
        <strain evidence="8">ATCC 38472_TT</strain>
    </source>
</reference>
<evidence type="ECO:0000256" key="1">
    <source>
        <dbReference type="ARBA" id="ARBA00004325"/>
    </source>
</evidence>
<sequence>MNRPGGDATNHQVGDFDWMNEAITGKKSFWQRAKEEPLVPFGCAVTAAVLLGGLVTFQRGHSRLGNLFMQARVVAQGGTVVAIAGGAYLAATEKKEDKKKSYEERQKIELRD</sequence>
<dbReference type="EMBL" id="SPLM01000145">
    <property type="protein sequence ID" value="TMW56690.1"/>
    <property type="molecule type" value="Genomic_DNA"/>
</dbReference>
<protein>
    <recommendedName>
        <fullName evidence="7">HIG1 domain-containing protein</fullName>
    </recommendedName>
</protein>
<dbReference type="GO" id="GO:0031966">
    <property type="term" value="C:mitochondrial membrane"/>
    <property type="evidence" value="ECO:0007669"/>
    <property type="project" value="UniProtKB-SubCell"/>
</dbReference>
<dbReference type="Gene3D" id="6.10.140.1320">
    <property type="match status" value="1"/>
</dbReference>
<dbReference type="Pfam" id="PF04588">
    <property type="entry name" value="HIG_1_N"/>
    <property type="match status" value="1"/>
</dbReference>
<evidence type="ECO:0000259" key="7">
    <source>
        <dbReference type="PROSITE" id="PS51503"/>
    </source>
</evidence>
<dbReference type="OrthoDB" id="6604018at2759"/>
<gene>
    <name evidence="8" type="ORF">Poli38472_006700</name>
</gene>
<comment type="caution">
    <text evidence="8">The sequence shown here is derived from an EMBL/GenBank/DDBJ whole genome shotgun (WGS) entry which is preliminary data.</text>
</comment>
<keyword evidence="4" id="KW-0496">Mitochondrion</keyword>
<accession>A0A8K1C5F2</accession>
<name>A0A8K1C5F2_PYTOL</name>
<dbReference type="PANTHER" id="PTHR12297">
    <property type="entry name" value="HYPOXIA-INDUCBILE GENE 1 HIG1 -RELATED"/>
    <property type="match status" value="1"/>
</dbReference>
<feature type="domain" description="HIG1" evidence="7">
    <location>
        <begin position="8"/>
        <end position="101"/>
    </location>
</feature>
<dbReference type="PANTHER" id="PTHR12297:SF3">
    <property type="entry name" value="HIG1 DOMAIN FAMILY MEMBER 1A"/>
    <property type="match status" value="1"/>
</dbReference>
<evidence type="ECO:0000313" key="8">
    <source>
        <dbReference type="EMBL" id="TMW56690.1"/>
    </source>
</evidence>
<dbReference type="AlphaFoldDB" id="A0A8K1C5F2"/>
<dbReference type="InterPro" id="IPR050355">
    <property type="entry name" value="RCF1"/>
</dbReference>
<dbReference type="PROSITE" id="PS51503">
    <property type="entry name" value="HIG1"/>
    <property type="match status" value="1"/>
</dbReference>